<dbReference type="InterPro" id="IPR017441">
    <property type="entry name" value="Protein_kinase_ATP_BS"/>
</dbReference>
<dbReference type="SUPFAM" id="SSF56112">
    <property type="entry name" value="Protein kinase-like (PK-like)"/>
    <property type="match status" value="1"/>
</dbReference>
<reference evidence="5 6" key="1">
    <citation type="journal article" date="2008" name="Nature">
        <title>The genome of the choanoflagellate Monosiga brevicollis and the origin of metazoans.</title>
        <authorList>
            <consortium name="JGI Sequencing"/>
            <person name="King N."/>
            <person name="Westbrook M.J."/>
            <person name="Young S.L."/>
            <person name="Kuo A."/>
            <person name="Abedin M."/>
            <person name="Chapman J."/>
            <person name="Fairclough S."/>
            <person name="Hellsten U."/>
            <person name="Isogai Y."/>
            <person name="Letunic I."/>
            <person name="Marr M."/>
            <person name="Pincus D."/>
            <person name="Putnam N."/>
            <person name="Rokas A."/>
            <person name="Wright K.J."/>
            <person name="Zuzow R."/>
            <person name="Dirks W."/>
            <person name="Good M."/>
            <person name="Goodstein D."/>
            <person name="Lemons D."/>
            <person name="Li W."/>
            <person name="Lyons J.B."/>
            <person name="Morris A."/>
            <person name="Nichols S."/>
            <person name="Richter D.J."/>
            <person name="Salamov A."/>
            <person name="Bork P."/>
            <person name="Lim W.A."/>
            <person name="Manning G."/>
            <person name="Miller W.T."/>
            <person name="McGinnis W."/>
            <person name="Shapiro H."/>
            <person name="Tjian R."/>
            <person name="Grigoriev I.V."/>
            <person name="Rokhsar D."/>
        </authorList>
    </citation>
    <scope>NUCLEOTIDE SEQUENCE [LARGE SCALE GENOMIC DNA]</scope>
    <source>
        <strain evidence="6">MX1 / ATCC 50154</strain>
    </source>
</reference>
<dbReference type="InterPro" id="IPR000719">
    <property type="entry name" value="Prot_kinase_dom"/>
</dbReference>
<dbReference type="Proteomes" id="UP000001357">
    <property type="component" value="Unassembled WGS sequence"/>
</dbReference>
<accession>A9V519</accession>
<dbReference type="Gene3D" id="1.10.510.10">
    <property type="entry name" value="Transferase(Phosphotransferase) domain 1"/>
    <property type="match status" value="1"/>
</dbReference>
<dbReference type="RefSeq" id="XP_001747915.1">
    <property type="nucleotide sequence ID" value="XM_001747863.1"/>
</dbReference>
<organism evidence="5 6">
    <name type="scientific">Monosiga brevicollis</name>
    <name type="common">Choanoflagellate</name>
    <dbReference type="NCBI Taxonomy" id="81824"/>
    <lineage>
        <taxon>Eukaryota</taxon>
        <taxon>Choanoflagellata</taxon>
        <taxon>Craspedida</taxon>
        <taxon>Salpingoecidae</taxon>
        <taxon>Monosiga</taxon>
    </lineage>
</organism>
<dbReference type="EMBL" id="CH991560">
    <property type="protein sequence ID" value="EDQ87302.1"/>
    <property type="molecule type" value="Genomic_DNA"/>
</dbReference>
<evidence type="ECO:0000256" key="1">
    <source>
        <dbReference type="ARBA" id="ARBA00022741"/>
    </source>
</evidence>
<dbReference type="GO" id="GO:0004674">
    <property type="term" value="F:protein serine/threonine kinase activity"/>
    <property type="evidence" value="ECO:0000318"/>
    <property type="project" value="GO_Central"/>
</dbReference>
<gene>
    <name evidence="5" type="ORF">MONBRDRAFT_37987</name>
</gene>
<dbReference type="SMART" id="SM00220">
    <property type="entry name" value="S_TKc"/>
    <property type="match status" value="1"/>
</dbReference>
<feature type="binding site" evidence="3">
    <location>
        <position position="47"/>
    </location>
    <ligand>
        <name>ATP</name>
        <dbReference type="ChEBI" id="CHEBI:30616"/>
    </ligand>
</feature>
<dbReference type="PROSITE" id="PS00107">
    <property type="entry name" value="PROTEIN_KINASE_ATP"/>
    <property type="match status" value="1"/>
</dbReference>
<sequence>MATSTWVSPVLSRKYEISRAQGQLGEGAFATVYPAVHRLTRCPVAIKVLNKARLRADDEIRSAALEAYCLRVGTHVPFAIRLIEWLEDDFHVFFVLQLAPGGDLATRLDEVHRLREKDARRLFAQLALAVQGFHRAGLALRDLKADNVLLHGDNCCLIDFGLAAPSADDSAPVSATGCGTRSYSAPEVSYNSTYNPRKADVYSLGVILFLMVAGDFPFDLAGEDEDQASLTSLQRDELEQRDAKMRRARRRLHVQFPPWISVDLERLLRQMLEFQPEARPTIDVVCEHVWCRKEIDLQEAAWDKQLCAARAQATRRLGELCGVDEAGISAYLSQRKHDDLFAAYNCLKAHALYHSGVPKSERGSNPHLPLPPLAAYADLSNGVTEAKPPCDEPWLSAAALEAIRVCTC</sequence>
<keyword evidence="2 3" id="KW-0067">ATP-binding</keyword>
<dbReference type="eggNOG" id="KOG0583">
    <property type="taxonomic scope" value="Eukaryota"/>
</dbReference>
<dbReference type="InterPro" id="IPR011009">
    <property type="entry name" value="Kinase-like_dom_sf"/>
</dbReference>
<dbReference type="AlphaFoldDB" id="A9V519"/>
<dbReference type="PANTHER" id="PTHR24346:SF30">
    <property type="entry name" value="MATERNAL EMBRYONIC LEUCINE ZIPPER KINASE"/>
    <property type="match status" value="1"/>
</dbReference>
<name>A9V519_MONBE</name>
<protein>
    <recommendedName>
        <fullName evidence="4">Protein kinase domain-containing protein</fullName>
    </recommendedName>
</protein>
<feature type="domain" description="Protein kinase" evidence="4">
    <location>
        <begin position="18"/>
        <end position="291"/>
    </location>
</feature>
<dbReference type="GeneID" id="5893159"/>
<keyword evidence="6" id="KW-1185">Reference proteome</keyword>
<dbReference type="KEGG" id="mbr:MONBRDRAFT_37987"/>
<dbReference type="FunFam" id="1.10.510.10:FF:000571">
    <property type="entry name" value="Maternal embryonic leucine zipper kinase"/>
    <property type="match status" value="1"/>
</dbReference>
<evidence type="ECO:0000256" key="2">
    <source>
        <dbReference type="ARBA" id="ARBA00022840"/>
    </source>
</evidence>
<dbReference type="GO" id="GO:0005524">
    <property type="term" value="F:ATP binding"/>
    <property type="evidence" value="ECO:0007669"/>
    <property type="project" value="UniProtKB-UniRule"/>
</dbReference>
<evidence type="ECO:0000313" key="6">
    <source>
        <dbReference type="Proteomes" id="UP000001357"/>
    </source>
</evidence>
<evidence type="ECO:0000256" key="3">
    <source>
        <dbReference type="PROSITE-ProRule" id="PRU10141"/>
    </source>
</evidence>
<dbReference type="Pfam" id="PF00069">
    <property type="entry name" value="Pkinase"/>
    <property type="match status" value="1"/>
</dbReference>
<dbReference type="STRING" id="81824.A9V519"/>
<evidence type="ECO:0000313" key="5">
    <source>
        <dbReference type="EMBL" id="EDQ87302.1"/>
    </source>
</evidence>
<dbReference type="PROSITE" id="PS50011">
    <property type="entry name" value="PROTEIN_KINASE_DOM"/>
    <property type="match status" value="1"/>
</dbReference>
<dbReference type="GO" id="GO:0000086">
    <property type="term" value="P:G2/M transition of mitotic cell cycle"/>
    <property type="evidence" value="ECO:0000318"/>
    <property type="project" value="GO_Central"/>
</dbReference>
<dbReference type="InParanoid" id="A9V519"/>
<dbReference type="PANTHER" id="PTHR24346">
    <property type="entry name" value="MAP/MICROTUBULE AFFINITY-REGULATING KINASE"/>
    <property type="match status" value="1"/>
</dbReference>
<evidence type="ECO:0000259" key="4">
    <source>
        <dbReference type="PROSITE" id="PS50011"/>
    </source>
</evidence>
<keyword evidence="1 3" id="KW-0547">Nucleotide-binding</keyword>
<proteinExistence type="predicted"/>